<dbReference type="KEGG" id="arca:HC352_04830"/>
<dbReference type="InterPro" id="IPR003477">
    <property type="entry name" value="PemK-like"/>
</dbReference>
<proteinExistence type="predicted"/>
<keyword evidence="3" id="KW-1185">Reference proteome</keyword>
<evidence type="ECO:0000313" key="3">
    <source>
        <dbReference type="Proteomes" id="UP000502298"/>
    </source>
</evidence>
<dbReference type="EMBL" id="CP050804">
    <property type="protein sequence ID" value="QJC21892.1"/>
    <property type="molecule type" value="Genomic_DNA"/>
</dbReference>
<protein>
    <submittedName>
        <fullName evidence="2">Type II toxin-antitoxin system PemK/MazF family toxin</fullName>
    </submittedName>
</protein>
<dbReference type="SUPFAM" id="SSF50118">
    <property type="entry name" value="Cell growth inhibitor/plasmid maintenance toxic component"/>
    <property type="match status" value="1"/>
</dbReference>
<dbReference type="RefSeq" id="WP_168917831.1">
    <property type="nucleotide sequence ID" value="NZ_CP050804.1"/>
</dbReference>
<name>A0A6H2ELH0_9ACTO</name>
<dbReference type="Pfam" id="PF02452">
    <property type="entry name" value="PemK_toxin"/>
    <property type="match status" value="1"/>
</dbReference>
<feature type="region of interest" description="Disordered" evidence="1">
    <location>
        <begin position="23"/>
        <end position="51"/>
    </location>
</feature>
<reference evidence="2 3" key="1">
    <citation type="submission" date="2020-03" db="EMBL/GenBank/DDBJ databases">
        <title>Complete genome of Arcanobacterium buesumensis sp. nov. strain 2701.</title>
        <authorList>
            <person name="Borowiak M."/>
            <person name="Alssahen M."/>
            <person name="Laemmler C."/>
            <person name="Malorny B."/>
            <person name="Hassan A."/>
            <person name="Prenger-Berninghoff E."/>
            <person name="Ploetz M."/>
            <person name="Abdulmawjood A."/>
        </authorList>
    </citation>
    <scope>NUCLEOTIDE SEQUENCE [LARGE SCALE GENOMIC DNA]</scope>
    <source>
        <strain evidence="2 3">2701</strain>
    </source>
</reference>
<dbReference type="AlphaFoldDB" id="A0A6H2ELH0"/>
<dbReference type="GO" id="GO:0003677">
    <property type="term" value="F:DNA binding"/>
    <property type="evidence" value="ECO:0007669"/>
    <property type="project" value="InterPro"/>
</dbReference>
<evidence type="ECO:0000256" key="1">
    <source>
        <dbReference type="SAM" id="MobiDB-lite"/>
    </source>
</evidence>
<evidence type="ECO:0000313" key="2">
    <source>
        <dbReference type="EMBL" id="QJC21892.1"/>
    </source>
</evidence>
<feature type="compositionally biased region" description="Basic residues" evidence="1">
    <location>
        <begin position="30"/>
        <end position="39"/>
    </location>
</feature>
<accession>A0A6H2ELH0</accession>
<organism evidence="2 3">
    <name type="scientific">Arcanobacterium buesumense</name>
    <dbReference type="NCBI Taxonomy" id="2722751"/>
    <lineage>
        <taxon>Bacteria</taxon>
        <taxon>Bacillati</taxon>
        <taxon>Actinomycetota</taxon>
        <taxon>Actinomycetes</taxon>
        <taxon>Actinomycetales</taxon>
        <taxon>Actinomycetaceae</taxon>
        <taxon>Arcanobacterium</taxon>
    </lineage>
</organism>
<dbReference type="Proteomes" id="UP000502298">
    <property type="component" value="Chromosome"/>
</dbReference>
<gene>
    <name evidence="2" type="ORF">HC352_04830</name>
</gene>
<sequence>MNIWNRLTHTVVDIGKQTLTSAFKSSSSTTKKRQPRRVQPRQQTLPGPNQPACEYNLRQLGLPEFSYRPVRDATPDPGEVVWTWVPYEENDGRGKDRPVLVVAMYGPDHVVFAQTTSQDHDHDAQDEARWGRYWMDIGSGNWDAQHRPSEVRLNRLMITHINQIRRTGGQLDQAIFARVIAAIKHYLR</sequence>